<evidence type="ECO:0000256" key="5">
    <source>
        <dbReference type="ARBA" id="ARBA00023002"/>
    </source>
</evidence>
<feature type="binding site" description="axial binding residue" evidence="8">
    <location>
        <position position="454"/>
    </location>
    <ligand>
        <name>heme</name>
        <dbReference type="ChEBI" id="CHEBI:30413"/>
    </ligand>
    <ligandPart>
        <name>Fe</name>
        <dbReference type="ChEBI" id="CHEBI:18248"/>
    </ligandPart>
</feature>
<evidence type="ECO:0000256" key="9">
    <source>
        <dbReference type="SAM" id="Phobius"/>
    </source>
</evidence>
<accession>A0AAV9N0T9</accession>
<dbReference type="CDD" id="cd11060">
    <property type="entry name" value="CYP57A1-like"/>
    <property type="match status" value="1"/>
</dbReference>
<evidence type="ECO:0000256" key="3">
    <source>
        <dbReference type="ARBA" id="ARBA00022617"/>
    </source>
</evidence>
<dbReference type="GO" id="GO:0016705">
    <property type="term" value="F:oxidoreductase activity, acting on paired donors, with incorporation or reduction of molecular oxygen"/>
    <property type="evidence" value="ECO:0007669"/>
    <property type="project" value="InterPro"/>
</dbReference>
<dbReference type="Gene3D" id="1.10.630.10">
    <property type="entry name" value="Cytochrome P450"/>
    <property type="match status" value="1"/>
</dbReference>
<comment type="caution">
    <text evidence="10">The sequence shown here is derived from an EMBL/GenBank/DDBJ whole genome shotgun (WGS) entry which is preliminary data.</text>
</comment>
<keyword evidence="5" id="KW-0560">Oxidoreductase</keyword>
<dbReference type="InterPro" id="IPR002401">
    <property type="entry name" value="Cyt_P450_E_grp-I"/>
</dbReference>
<protein>
    <submittedName>
        <fullName evidence="10">Uncharacterized protein</fullName>
    </submittedName>
</protein>
<keyword evidence="4 8" id="KW-0479">Metal-binding</keyword>
<dbReference type="SUPFAM" id="SSF48264">
    <property type="entry name" value="Cytochrome P450"/>
    <property type="match status" value="1"/>
</dbReference>
<evidence type="ECO:0000313" key="11">
    <source>
        <dbReference type="Proteomes" id="UP001358417"/>
    </source>
</evidence>
<name>A0AAV9N0T9_9EURO</name>
<dbReference type="PRINTS" id="PR00385">
    <property type="entry name" value="P450"/>
</dbReference>
<dbReference type="PRINTS" id="PR00463">
    <property type="entry name" value="EP450I"/>
</dbReference>
<dbReference type="AlphaFoldDB" id="A0AAV9N0T9"/>
<dbReference type="PANTHER" id="PTHR24305:SF77">
    <property type="entry name" value="CYTOCHROME P450 MONOOXYGENASE"/>
    <property type="match status" value="1"/>
</dbReference>
<keyword evidence="7" id="KW-0503">Monooxygenase</keyword>
<evidence type="ECO:0000313" key="10">
    <source>
        <dbReference type="EMBL" id="KAK5047586.1"/>
    </source>
</evidence>
<keyword evidence="9" id="KW-1133">Transmembrane helix</keyword>
<gene>
    <name evidence="10" type="ORF">LTR84_006683</name>
</gene>
<dbReference type="InterPro" id="IPR001128">
    <property type="entry name" value="Cyt_P450"/>
</dbReference>
<evidence type="ECO:0000256" key="7">
    <source>
        <dbReference type="ARBA" id="ARBA00023033"/>
    </source>
</evidence>
<dbReference type="GeneID" id="89974854"/>
<proteinExistence type="inferred from homology"/>
<feature type="transmembrane region" description="Helical" evidence="9">
    <location>
        <begin position="12"/>
        <end position="31"/>
    </location>
</feature>
<evidence type="ECO:0000256" key="6">
    <source>
        <dbReference type="ARBA" id="ARBA00023004"/>
    </source>
</evidence>
<keyword evidence="3 8" id="KW-0349">Heme</keyword>
<evidence type="ECO:0000256" key="8">
    <source>
        <dbReference type="PIRSR" id="PIRSR602401-1"/>
    </source>
</evidence>
<evidence type="ECO:0000256" key="1">
    <source>
        <dbReference type="ARBA" id="ARBA00001971"/>
    </source>
</evidence>
<reference evidence="10 11" key="1">
    <citation type="submission" date="2023-08" db="EMBL/GenBank/DDBJ databases">
        <title>Black Yeasts Isolated from many extreme environments.</title>
        <authorList>
            <person name="Coleine C."/>
            <person name="Stajich J.E."/>
            <person name="Selbmann L."/>
        </authorList>
    </citation>
    <scope>NUCLEOTIDE SEQUENCE [LARGE SCALE GENOMIC DNA]</scope>
    <source>
        <strain evidence="10 11">CCFEE 5792</strain>
    </source>
</reference>
<dbReference type="InterPro" id="IPR050121">
    <property type="entry name" value="Cytochrome_P450_monoxygenase"/>
</dbReference>
<keyword evidence="9" id="KW-0472">Membrane</keyword>
<dbReference type="InterPro" id="IPR036396">
    <property type="entry name" value="Cyt_P450_sf"/>
</dbReference>
<comment type="cofactor">
    <cofactor evidence="1 8">
        <name>heme</name>
        <dbReference type="ChEBI" id="CHEBI:30413"/>
    </cofactor>
</comment>
<keyword evidence="9" id="KW-0812">Transmembrane</keyword>
<organism evidence="10 11">
    <name type="scientific">Exophiala bonariae</name>
    <dbReference type="NCBI Taxonomy" id="1690606"/>
    <lineage>
        <taxon>Eukaryota</taxon>
        <taxon>Fungi</taxon>
        <taxon>Dikarya</taxon>
        <taxon>Ascomycota</taxon>
        <taxon>Pezizomycotina</taxon>
        <taxon>Eurotiomycetes</taxon>
        <taxon>Chaetothyriomycetidae</taxon>
        <taxon>Chaetothyriales</taxon>
        <taxon>Herpotrichiellaceae</taxon>
        <taxon>Exophiala</taxon>
    </lineage>
</organism>
<keyword evidence="6 8" id="KW-0408">Iron</keyword>
<sequence>MSIQMQGAFDAISLPITAMACTFIFILYYVTTAVTAWYRLRHFRGPFLASFSYLWLFRAAVSEQAYKVHLATRKHYGTGLVRIGPDILITDDPQVLQQINGVRGGYKKADWYGVMRLDPFVHSMISTRDVAFHDDEKSRAAAAYSGRDVPSMEHDLDGQIENLKSLLRRKYVSTPQQNRPVDWGLLAQYFTVDSLTTMAYGEAFGGLATDTDVHGYMRSVEENGIAFALCSDVPWMGKIALTEFVMKLVGPKKTDKRGMGLIMALGERVVGQRFTPNAKDRPDMLGSFIRRGMSQTQCVAEILTALIAGSDTTANSIRMGLLLLAATPRVYTRLQREIDEGIMNGTISSPIKVAEAKALPYLQAFIWESLRFSPPVALLFPKVVPPEGDTIDGKFVPGGTKIAFDSWSFGRRTDIYGDDAGVFRPERFLDVSGERRLEMEKITELLFGFGRYMCAGKVFAFMELNKIFVEVRKSNISPFLKVVDTDQRQLLRDFDFQVLNLEKPYAMSQRAMFVIRDMWMRVTERECRGTSSC</sequence>
<dbReference type="RefSeq" id="XP_064703130.1">
    <property type="nucleotide sequence ID" value="XM_064850243.1"/>
</dbReference>
<dbReference type="PANTHER" id="PTHR24305">
    <property type="entry name" value="CYTOCHROME P450"/>
    <property type="match status" value="1"/>
</dbReference>
<dbReference type="Pfam" id="PF00067">
    <property type="entry name" value="p450"/>
    <property type="match status" value="1"/>
</dbReference>
<evidence type="ECO:0000256" key="4">
    <source>
        <dbReference type="ARBA" id="ARBA00022723"/>
    </source>
</evidence>
<dbReference type="GO" id="GO:0005506">
    <property type="term" value="F:iron ion binding"/>
    <property type="evidence" value="ECO:0007669"/>
    <property type="project" value="InterPro"/>
</dbReference>
<comment type="similarity">
    <text evidence="2">Belongs to the cytochrome P450 family.</text>
</comment>
<dbReference type="EMBL" id="JAVRRD010000025">
    <property type="protein sequence ID" value="KAK5047586.1"/>
    <property type="molecule type" value="Genomic_DNA"/>
</dbReference>
<evidence type="ECO:0000256" key="2">
    <source>
        <dbReference type="ARBA" id="ARBA00010617"/>
    </source>
</evidence>
<keyword evidence="11" id="KW-1185">Reference proteome</keyword>
<dbReference type="GO" id="GO:0004497">
    <property type="term" value="F:monooxygenase activity"/>
    <property type="evidence" value="ECO:0007669"/>
    <property type="project" value="UniProtKB-KW"/>
</dbReference>
<dbReference type="Proteomes" id="UP001358417">
    <property type="component" value="Unassembled WGS sequence"/>
</dbReference>
<dbReference type="GO" id="GO:0020037">
    <property type="term" value="F:heme binding"/>
    <property type="evidence" value="ECO:0007669"/>
    <property type="project" value="InterPro"/>
</dbReference>